<organism evidence="2 3">
    <name type="scientific">Trypanosoma rangeli</name>
    <dbReference type="NCBI Taxonomy" id="5698"/>
    <lineage>
        <taxon>Eukaryota</taxon>
        <taxon>Discoba</taxon>
        <taxon>Euglenozoa</taxon>
        <taxon>Kinetoplastea</taxon>
        <taxon>Metakinetoplastina</taxon>
        <taxon>Trypanosomatida</taxon>
        <taxon>Trypanosomatidae</taxon>
        <taxon>Trypanosoma</taxon>
        <taxon>Herpetosoma</taxon>
    </lineage>
</organism>
<gene>
    <name evidence="2" type="ORF">TraAM80_04597</name>
</gene>
<dbReference type="GO" id="GO:0000056">
    <property type="term" value="P:ribosomal small subunit export from nucleus"/>
    <property type="evidence" value="ECO:0007669"/>
    <property type="project" value="TreeGrafter"/>
</dbReference>
<dbReference type="RefSeq" id="XP_029238606.1">
    <property type="nucleotide sequence ID" value="XM_029381520.1"/>
</dbReference>
<dbReference type="AlphaFoldDB" id="A0A422NIL4"/>
<evidence type="ECO:0000256" key="1">
    <source>
        <dbReference type="SAM" id="MobiDB-lite"/>
    </source>
</evidence>
<dbReference type="GO" id="GO:0030686">
    <property type="term" value="C:90S preribosome"/>
    <property type="evidence" value="ECO:0007669"/>
    <property type="project" value="TreeGrafter"/>
</dbReference>
<reference evidence="2 3" key="1">
    <citation type="journal article" date="2018" name="BMC Genomics">
        <title>Genomic comparison of Trypanosoma conorhini and Trypanosoma rangeli to Trypanosoma cruzi strains of high and low virulence.</title>
        <authorList>
            <person name="Bradwell K.R."/>
            <person name="Koparde V.N."/>
            <person name="Matveyev A.V."/>
            <person name="Serrano M.G."/>
            <person name="Alves J.M."/>
            <person name="Parikh H."/>
            <person name="Huang B."/>
            <person name="Lee V."/>
            <person name="Espinosa-Alvarez O."/>
            <person name="Ortiz P.A."/>
            <person name="Costa-Martins A.G."/>
            <person name="Teixeira M.M."/>
            <person name="Buck G.A."/>
        </authorList>
    </citation>
    <scope>NUCLEOTIDE SEQUENCE [LARGE SCALE GENOMIC DNA]</scope>
    <source>
        <strain evidence="2 3">AM80</strain>
    </source>
</reference>
<proteinExistence type="predicted"/>
<feature type="region of interest" description="Disordered" evidence="1">
    <location>
        <begin position="1"/>
        <end position="57"/>
    </location>
</feature>
<sequence>MMSGARKRDRGDRGGPCRDHEDEQQQYQQPRVRYSELAPEAKLQKRRQERQEKKEMERTLSYFKSVQRALEEQASGAGDASTLASIVDGFFVELIKLLKADSTLHLLRNGVVCRVIESALTNSLLLHSKSLLYVLLGHVFDTVTSPTASYMMETLIASLAQALSALADAEADSFESEMTDGGPGVHTGSGVPSAATLVTCVVEELSERRGKSSYMTWLPALCAPSCWC</sequence>
<dbReference type="GO" id="GO:0000480">
    <property type="term" value="P:endonucleolytic cleavage in 5'-ETS of tricistronic rRNA transcript (SSU-rRNA, 5.8S rRNA, LSU-rRNA)"/>
    <property type="evidence" value="ECO:0007669"/>
    <property type="project" value="TreeGrafter"/>
</dbReference>
<protein>
    <submittedName>
        <fullName evidence="2">Uncharacterized protein</fullName>
    </submittedName>
</protein>
<comment type="caution">
    <text evidence="2">The sequence shown here is derived from an EMBL/GenBank/DDBJ whole genome shotgun (WGS) entry which is preliminary data.</text>
</comment>
<dbReference type="EMBL" id="MKGL01000138">
    <property type="protein sequence ID" value="RNF05306.1"/>
    <property type="molecule type" value="Genomic_DNA"/>
</dbReference>
<evidence type="ECO:0000313" key="3">
    <source>
        <dbReference type="Proteomes" id="UP000283634"/>
    </source>
</evidence>
<dbReference type="GO" id="GO:0000447">
    <property type="term" value="P:endonucleolytic cleavage in ITS1 to separate SSU-rRNA from 5.8S rRNA and LSU-rRNA from tricistronic rRNA transcript (SSU-rRNA, 5.8S rRNA, LSU-rRNA)"/>
    <property type="evidence" value="ECO:0007669"/>
    <property type="project" value="TreeGrafter"/>
</dbReference>
<feature type="compositionally biased region" description="Basic and acidic residues" evidence="1">
    <location>
        <begin position="9"/>
        <end position="23"/>
    </location>
</feature>
<dbReference type="VEuPathDB" id="TriTrypDB:TRSC58_06225"/>
<dbReference type="PANTHER" id="PTHR13102">
    <property type="entry name" value="NUCLEOLAR PROTEIN 9"/>
    <property type="match status" value="1"/>
</dbReference>
<dbReference type="GeneID" id="40328530"/>
<dbReference type="GO" id="GO:0005730">
    <property type="term" value="C:nucleolus"/>
    <property type="evidence" value="ECO:0007669"/>
    <property type="project" value="TreeGrafter"/>
</dbReference>
<dbReference type="PANTHER" id="PTHR13102:SF0">
    <property type="entry name" value="NUCLEOLAR PROTEIN 9"/>
    <property type="match status" value="1"/>
</dbReference>
<dbReference type="InterPro" id="IPR040000">
    <property type="entry name" value="NOP9"/>
</dbReference>
<accession>A0A422NIL4</accession>
<dbReference type="OrthoDB" id="276354at2759"/>
<dbReference type="GO" id="GO:0003723">
    <property type="term" value="F:RNA binding"/>
    <property type="evidence" value="ECO:0007669"/>
    <property type="project" value="InterPro"/>
</dbReference>
<evidence type="ECO:0000313" key="2">
    <source>
        <dbReference type="EMBL" id="RNF05306.1"/>
    </source>
</evidence>
<keyword evidence="3" id="KW-1185">Reference proteome</keyword>
<dbReference type="GO" id="GO:0030688">
    <property type="term" value="C:preribosome, small subunit precursor"/>
    <property type="evidence" value="ECO:0007669"/>
    <property type="project" value="TreeGrafter"/>
</dbReference>
<dbReference type="GO" id="GO:0000472">
    <property type="term" value="P:endonucleolytic cleavage to generate mature 5'-end of SSU-rRNA from (SSU-rRNA, 5.8S rRNA, LSU-rRNA)"/>
    <property type="evidence" value="ECO:0007669"/>
    <property type="project" value="TreeGrafter"/>
</dbReference>
<dbReference type="Proteomes" id="UP000283634">
    <property type="component" value="Unassembled WGS sequence"/>
</dbReference>
<name>A0A422NIL4_TRYRA</name>